<keyword evidence="3" id="KW-0813">Transport</keyword>
<evidence type="ECO:0000256" key="2">
    <source>
        <dbReference type="ARBA" id="ARBA00008114"/>
    </source>
</evidence>
<dbReference type="EMBL" id="BLAH01000255">
    <property type="protein sequence ID" value="GES40741.1"/>
    <property type="molecule type" value="Genomic_DNA"/>
</dbReference>
<feature type="domain" description="Cation efflux protein cytoplasmic" evidence="9">
    <location>
        <begin position="225"/>
        <end position="296"/>
    </location>
</feature>
<evidence type="ECO:0000259" key="8">
    <source>
        <dbReference type="Pfam" id="PF01545"/>
    </source>
</evidence>
<evidence type="ECO:0000313" key="10">
    <source>
        <dbReference type="EMBL" id="GES40741.1"/>
    </source>
</evidence>
<dbReference type="Gene3D" id="3.30.70.1350">
    <property type="entry name" value="Cation efflux protein, cytoplasmic domain"/>
    <property type="match status" value="1"/>
</dbReference>
<feature type="transmembrane region" description="Helical" evidence="7">
    <location>
        <begin position="121"/>
        <end position="140"/>
    </location>
</feature>
<dbReference type="PANTHER" id="PTHR43840:SF15">
    <property type="entry name" value="MITOCHONDRIAL METAL TRANSPORTER 1-RELATED"/>
    <property type="match status" value="1"/>
</dbReference>
<evidence type="ECO:0000256" key="6">
    <source>
        <dbReference type="ARBA" id="ARBA00023136"/>
    </source>
</evidence>
<feature type="transmembrane region" description="Helical" evidence="7">
    <location>
        <begin position="90"/>
        <end position="109"/>
    </location>
</feature>
<reference evidence="10 11" key="1">
    <citation type="journal article" date="2018" name="Biodegradation">
        <title>1,4-Dioxane degradation characteristics of Rhodococcus aetherivorans JCM 14343.</title>
        <authorList>
            <person name="Inoue D."/>
            <person name="Tsunoda T."/>
            <person name="Yamamoto N."/>
            <person name="Ike M."/>
            <person name="Sei K."/>
        </authorList>
    </citation>
    <scope>NUCLEOTIDE SEQUENCE [LARGE SCALE GENOMIC DNA]</scope>
    <source>
        <strain evidence="10 11">JCM 14343</strain>
    </source>
</reference>
<dbReference type="Pfam" id="PF01545">
    <property type="entry name" value="Cation_efflux"/>
    <property type="match status" value="1"/>
</dbReference>
<dbReference type="InterPro" id="IPR002524">
    <property type="entry name" value="Cation_efflux"/>
</dbReference>
<evidence type="ECO:0000256" key="3">
    <source>
        <dbReference type="ARBA" id="ARBA00022448"/>
    </source>
</evidence>
<dbReference type="PANTHER" id="PTHR43840">
    <property type="entry name" value="MITOCHONDRIAL METAL TRANSPORTER 1-RELATED"/>
    <property type="match status" value="1"/>
</dbReference>
<proteinExistence type="inferred from homology"/>
<keyword evidence="4 7" id="KW-0812">Transmembrane</keyword>
<dbReference type="SUPFAM" id="SSF161111">
    <property type="entry name" value="Cation efflux protein transmembrane domain-like"/>
    <property type="match status" value="1"/>
</dbReference>
<evidence type="ECO:0000313" key="11">
    <source>
        <dbReference type="Proteomes" id="UP000325466"/>
    </source>
</evidence>
<feature type="domain" description="Cation efflux protein transmembrane" evidence="8">
    <location>
        <begin position="21"/>
        <end position="214"/>
    </location>
</feature>
<feature type="transmembrane region" description="Helical" evidence="7">
    <location>
        <begin position="161"/>
        <end position="183"/>
    </location>
</feature>
<dbReference type="NCBIfam" id="TIGR01297">
    <property type="entry name" value="CDF"/>
    <property type="match status" value="1"/>
</dbReference>
<dbReference type="InterPro" id="IPR036837">
    <property type="entry name" value="Cation_efflux_CTD_sf"/>
</dbReference>
<dbReference type="InterPro" id="IPR027470">
    <property type="entry name" value="Cation_efflux_CTD"/>
</dbReference>
<accession>A0ABQ0YWF9</accession>
<keyword evidence="6 7" id="KW-0472">Membrane</keyword>
<name>A0ABQ0YWF9_9NOCA</name>
<evidence type="ECO:0000256" key="4">
    <source>
        <dbReference type="ARBA" id="ARBA00022692"/>
    </source>
</evidence>
<comment type="similarity">
    <text evidence="2">Belongs to the cation diffusion facilitator (CDF) transporter (TC 2.A.4) family.</text>
</comment>
<keyword evidence="11" id="KW-1185">Reference proteome</keyword>
<evidence type="ECO:0000256" key="5">
    <source>
        <dbReference type="ARBA" id="ARBA00022989"/>
    </source>
</evidence>
<evidence type="ECO:0000256" key="1">
    <source>
        <dbReference type="ARBA" id="ARBA00004141"/>
    </source>
</evidence>
<sequence length="304" mass="32294">MTTSVPESRQRQDRLLFRFMLLSLAAAVVTIVLKASAAWATGSVGFLSDALESGVNLVAAVVALIALRVAARPPDASHHFGHGKAEYVSALVEGAMIFVAATAIVWTAIERLISPIPLVQPGLGLALTTVASLINLAVGITLQRVGRTHRSITLVADGKHLLTDVWTSAGVIVGIVLVTVTGWEPLDPIVALVVGVNILWTGYRLLRGSVSGLLSAALPQHEQDQVNAVLDRFRAECPVEFAPLRTVESGRQRQVFVVVTVPGDWTVRTAHDMADRIEAAIDAVLPHTETFIHVEPATTGPGNA</sequence>
<dbReference type="SUPFAM" id="SSF160240">
    <property type="entry name" value="Cation efflux protein cytoplasmic domain-like"/>
    <property type="match status" value="1"/>
</dbReference>
<comment type="subcellular location">
    <subcellularLocation>
        <location evidence="1">Membrane</location>
        <topology evidence="1">Multi-pass membrane protein</topology>
    </subcellularLocation>
</comment>
<dbReference type="InterPro" id="IPR050291">
    <property type="entry name" value="CDF_Transporter"/>
</dbReference>
<evidence type="ECO:0000259" key="9">
    <source>
        <dbReference type="Pfam" id="PF16916"/>
    </source>
</evidence>
<dbReference type="Proteomes" id="UP000325466">
    <property type="component" value="Unassembled WGS sequence"/>
</dbReference>
<dbReference type="RefSeq" id="WP_043798783.1">
    <property type="nucleotide sequence ID" value="NZ_BAAAYP010000004.1"/>
</dbReference>
<keyword evidence="5 7" id="KW-1133">Transmembrane helix</keyword>
<organism evidence="10 11">
    <name type="scientific">Rhodococcus aetherivorans</name>
    <dbReference type="NCBI Taxonomy" id="191292"/>
    <lineage>
        <taxon>Bacteria</taxon>
        <taxon>Bacillati</taxon>
        <taxon>Actinomycetota</taxon>
        <taxon>Actinomycetes</taxon>
        <taxon>Mycobacteriales</taxon>
        <taxon>Nocardiaceae</taxon>
        <taxon>Rhodococcus</taxon>
    </lineage>
</organism>
<dbReference type="InterPro" id="IPR027469">
    <property type="entry name" value="Cation_efflux_TMD_sf"/>
</dbReference>
<evidence type="ECO:0000256" key="7">
    <source>
        <dbReference type="SAM" id="Phobius"/>
    </source>
</evidence>
<dbReference type="InterPro" id="IPR058533">
    <property type="entry name" value="Cation_efflux_TM"/>
</dbReference>
<dbReference type="Pfam" id="PF16916">
    <property type="entry name" value="ZT_dimer"/>
    <property type="match status" value="1"/>
</dbReference>
<gene>
    <name evidence="10" type="ORF">RAJCM14343_6036</name>
</gene>
<protein>
    <submittedName>
        <fullName evidence="10">Cobalt-zinc-cadmium resistance protein</fullName>
    </submittedName>
</protein>
<dbReference type="Gene3D" id="1.20.1510.10">
    <property type="entry name" value="Cation efflux protein transmembrane domain"/>
    <property type="match status" value="1"/>
</dbReference>
<comment type="caution">
    <text evidence="10">The sequence shown here is derived from an EMBL/GenBank/DDBJ whole genome shotgun (WGS) entry which is preliminary data.</text>
</comment>
<feature type="transmembrane region" description="Helical" evidence="7">
    <location>
        <begin position="53"/>
        <end position="70"/>
    </location>
</feature>